<dbReference type="InterPro" id="IPR036318">
    <property type="entry name" value="FAD-bd_PCMH-like_sf"/>
</dbReference>
<sequence length="987" mass="107550">MSDNINLNRLYAINNLTTISVERERAVIPPTLKAFASALTDGGFEGDVSDDIADRIALSTDNSVYQVMPSLVIAPRHRGDCERLMALAAEERFATVRFAPRGGGTGTNGQSLSDQVLVDTSRYMNRILEIDPEAGRVRVEPGVVLGQLNRALAPYGLFFPPHTSTASRATVGGMVGTDACGKGSRRYGRTGDYVLGASLALPDGRRYEFQRYTAAEASAAENAGTRAASALRAIVCPHREAIRDRFPAMSRSLTGYNLRDAFPEDGTVDPARLIAGAEGTLGLVTELSLRVIPAPRHQALVVVRYHDFDDALADAHRLLEAEPSAVETLDQRIFELARADGDWPAVREALAGDRADDAPPLVTNFIEFRDSDPAGVEAAVERLRTALQRRDDHAGFHVTDDGGLIARLWGVRAKGVGLLGRTPGRRKPVPFVEDTVVPPEHLADYIREFRALLDRHGVDYGMFGHVDVGCLHVRPALDMTDPEDAKRLRAISDEVVELVGRYHGLLWGEHGKGVRGEYTRTFFGDELYGVLAAVKRFFDPDNRMNPGKIVAPDAAPEGVWRIDGVPMRGEHERSVPTAVRDEWTKAFECNGNGVCFDWDVAQVICPSYKATRERVHSPKGRATLLREWLRRRETGDGGTDEIAEATYEAMNGCLGCRACATQCPIHVNIPEMRSRFLEAYHRDHRRPARDYLLGAMEHLMPLMAAVPRLTNGVLHGAAGRALAGRLGLQALPRLPGRRSRPRIEGVHWPRRQGEALAALAAGGPAVALLADAFSRYLDPRVLEAAVRVIAASGHRVVVLPYVPSGKALHVQGFMKRFRDRARHNQQLLARAAETGATLVGIEPSVVVAVNEDYPAGGPRVHQLAAWLAGHAPPGGATSEPGYRLALHCTEQTAEPASAGHWRQAFEAMGIAVEPVATGCCGMAGTYGHLAEHADTSRWLFEESWRPQVAADDPRALLATGYSCRCQTQRLAGTRPPHPVEIMAARLS</sequence>
<evidence type="ECO:0000313" key="11">
    <source>
        <dbReference type="EMBL" id="QEA04167.1"/>
    </source>
</evidence>
<keyword evidence="2" id="KW-0004">4Fe-4S</keyword>
<dbReference type="PROSITE" id="PS51379">
    <property type="entry name" value="4FE4S_FER_2"/>
    <property type="match status" value="1"/>
</dbReference>
<dbReference type="PROSITE" id="PS51387">
    <property type="entry name" value="FAD_PCMH"/>
    <property type="match status" value="1"/>
</dbReference>
<dbReference type="PANTHER" id="PTHR11748:SF119">
    <property type="entry name" value="D-2-HYDROXYGLUTARATE DEHYDROGENASE"/>
    <property type="match status" value="1"/>
</dbReference>
<proteinExistence type="predicted"/>
<evidence type="ECO:0000256" key="2">
    <source>
        <dbReference type="ARBA" id="ARBA00022485"/>
    </source>
</evidence>
<dbReference type="InterPro" id="IPR017896">
    <property type="entry name" value="4Fe4S_Fe-S-bd"/>
</dbReference>
<dbReference type="Gene3D" id="1.10.45.10">
    <property type="entry name" value="Vanillyl-alcohol Oxidase, Chain A, domain 4"/>
    <property type="match status" value="1"/>
</dbReference>
<evidence type="ECO:0000259" key="9">
    <source>
        <dbReference type="PROSITE" id="PS51379"/>
    </source>
</evidence>
<keyword evidence="3" id="KW-0285">Flavoprotein</keyword>
<dbReference type="Gene3D" id="1.10.1060.10">
    <property type="entry name" value="Alpha-helical ferredoxin"/>
    <property type="match status" value="1"/>
</dbReference>
<dbReference type="GO" id="GO:0071949">
    <property type="term" value="F:FAD binding"/>
    <property type="evidence" value="ECO:0007669"/>
    <property type="project" value="InterPro"/>
</dbReference>
<dbReference type="Pfam" id="PF13183">
    <property type="entry name" value="Fer4_8"/>
    <property type="match status" value="1"/>
</dbReference>
<protein>
    <recommendedName>
        <fullName evidence="12">FAD-binding PCMH-type domain-containing protein</fullName>
    </recommendedName>
</protein>
<evidence type="ECO:0000256" key="5">
    <source>
        <dbReference type="ARBA" id="ARBA00022827"/>
    </source>
</evidence>
<evidence type="ECO:0000256" key="6">
    <source>
        <dbReference type="ARBA" id="ARBA00023002"/>
    </source>
</evidence>
<dbReference type="EMBL" id="MN079080">
    <property type="protein sequence ID" value="QEA04167.1"/>
    <property type="molecule type" value="Genomic_DNA"/>
</dbReference>
<dbReference type="GO" id="GO:0051539">
    <property type="term" value="F:4 iron, 4 sulfur cluster binding"/>
    <property type="evidence" value="ECO:0007669"/>
    <property type="project" value="UniProtKB-KW"/>
</dbReference>
<gene>
    <name evidence="11" type="ORF">KBTEX_00470</name>
</gene>
<dbReference type="InterPro" id="IPR016169">
    <property type="entry name" value="FAD-bd_PCMH_sub2"/>
</dbReference>
<evidence type="ECO:0000256" key="1">
    <source>
        <dbReference type="ARBA" id="ARBA00001974"/>
    </source>
</evidence>
<evidence type="ECO:0000256" key="7">
    <source>
        <dbReference type="ARBA" id="ARBA00023004"/>
    </source>
</evidence>
<feature type="domain" description="FAD-binding PCMH-type" evidence="10">
    <location>
        <begin position="65"/>
        <end position="294"/>
    </location>
</feature>
<dbReference type="InterPro" id="IPR004113">
    <property type="entry name" value="FAD-bd_oxidored_4_C"/>
</dbReference>
<dbReference type="InterPro" id="IPR017900">
    <property type="entry name" value="4Fe4S_Fe_S_CS"/>
</dbReference>
<organism evidence="11">
    <name type="scientific">uncultured organism</name>
    <dbReference type="NCBI Taxonomy" id="155900"/>
    <lineage>
        <taxon>unclassified sequences</taxon>
        <taxon>environmental samples</taxon>
    </lineage>
</organism>
<keyword evidence="7" id="KW-0408">Iron</keyword>
<keyword evidence="5" id="KW-0274">FAD</keyword>
<dbReference type="GO" id="GO:1903457">
    <property type="term" value="P:lactate catabolic process"/>
    <property type="evidence" value="ECO:0007669"/>
    <property type="project" value="TreeGrafter"/>
</dbReference>
<dbReference type="InterPro" id="IPR016171">
    <property type="entry name" value="Vanillyl_alc_oxidase_C-sub2"/>
</dbReference>
<dbReference type="SUPFAM" id="SSF56176">
    <property type="entry name" value="FAD-binding/transporter-associated domain-like"/>
    <property type="match status" value="1"/>
</dbReference>
<evidence type="ECO:0000259" key="10">
    <source>
        <dbReference type="PROSITE" id="PS51387"/>
    </source>
</evidence>
<keyword evidence="4" id="KW-0479">Metal-binding</keyword>
<dbReference type="InterPro" id="IPR009051">
    <property type="entry name" value="Helical_ferredxn"/>
</dbReference>
<evidence type="ECO:0008006" key="12">
    <source>
        <dbReference type="Google" id="ProtNLM"/>
    </source>
</evidence>
<dbReference type="Gene3D" id="3.30.465.10">
    <property type="match status" value="1"/>
</dbReference>
<dbReference type="Pfam" id="PF02913">
    <property type="entry name" value="FAD-oxidase_C"/>
    <property type="match status" value="1"/>
</dbReference>
<dbReference type="InterPro" id="IPR016166">
    <property type="entry name" value="FAD-bd_PCMH"/>
</dbReference>
<evidence type="ECO:0000256" key="8">
    <source>
        <dbReference type="ARBA" id="ARBA00023014"/>
    </source>
</evidence>
<keyword evidence="8" id="KW-0411">Iron-sulfur</keyword>
<evidence type="ECO:0000256" key="4">
    <source>
        <dbReference type="ARBA" id="ARBA00022723"/>
    </source>
</evidence>
<dbReference type="InterPro" id="IPR016164">
    <property type="entry name" value="FAD-linked_Oxase-like_C"/>
</dbReference>
<dbReference type="PANTHER" id="PTHR11748">
    <property type="entry name" value="D-LACTATE DEHYDROGENASE"/>
    <property type="match status" value="1"/>
</dbReference>
<feature type="domain" description="4Fe-4S ferredoxin-type" evidence="9">
    <location>
        <begin position="643"/>
        <end position="675"/>
    </location>
</feature>
<dbReference type="AlphaFoldDB" id="A0A5B8RBU9"/>
<dbReference type="SUPFAM" id="SSF46548">
    <property type="entry name" value="alpha-helical ferredoxin"/>
    <property type="match status" value="1"/>
</dbReference>
<dbReference type="GO" id="GO:0046872">
    <property type="term" value="F:metal ion binding"/>
    <property type="evidence" value="ECO:0007669"/>
    <property type="project" value="UniProtKB-KW"/>
</dbReference>
<dbReference type="Pfam" id="PF01565">
    <property type="entry name" value="FAD_binding_4"/>
    <property type="match status" value="1"/>
</dbReference>
<dbReference type="GO" id="GO:0004458">
    <property type="term" value="F:D-lactate dehydrogenase (cytochrome) activity"/>
    <property type="evidence" value="ECO:0007669"/>
    <property type="project" value="TreeGrafter"/>
</dbReference>
<reference evidence="11" key="1">
    <citation type="submission" date="2019-06" db="EMBL/GenBank/DDBJ databases">
        <authorList>
            <person name="Murdoch R.W."/>
            <person name="Fathepure B."/>
        </authorList>
    </citation>
    <scope>NUCLEOTIDE SEQUENCE</scope>
</reference>
<dbReference type="PROSITE" id="PS00198">
    <property type="entry name" value="4FE4S_FER_1"/>
    <property type="match status" value="1"/>
</dbReference>
<keyword evidence="6" id="KW-0560">Oxidoreductase</keyword>
<dbReference type="Gene3D" id="3.30.70.2740">
    <property type="match status" value="1"/>
</dbReference>
<dbReference type="SUPFAM" id="SSF55103">
    <property type="entry name" value="FAD-linked oxidases, C-terminal domain"/>
    <property type="match status" value="1"/>
</dbReference>
<comment type="cofactor">
    <cofactor evidence="1">
        <name>FAD</name>
        <dbReference type="ChEBI" id="CHEBI:57692"/>
    </cofactor>
</comment>
<dbReference type="FunFam" id="3.30.70.2740:FF:000003">
    <property type="entry name" value="Oxidoreductase, FAD-binding, putative"/>
    <property type="match status" value="1"/>
</dbReference>
<name>A0A5B8RBU9_9ZZZZ</name>
<accession>A0A5B8RBU9</accession>
<evidence type="ECO:0000256" key="3">
    <source>
        <dbReference type="ARBA" id="ARBA00022630"/>
    </source>
</evidence>
<dbReference type="InterPro" id="IPR006094">
    <property type="entry name" value="Oxid_FAD_bind_N"/>
</dbReference>
<dbReference type="GO" id="GO:0008720">
    <property type="term" value="F:D-lactate dehydrogenase (NAD+) activity"/>
    <property type="evidence" value="ECO:0007669"/>
    <property type="project" value="TreeGrafter"/>
</dbReference>